<dbReference type="Proteomes" id="UP000886595">
    <property type="component" value="Unassembled WGS sequence"/>
</dbReference>
<proteinExistence type="predicted"/>
<evidence type="ECO:0000313" key="1">
    <source>
        <dbReference type="EMBL" id="KAG2307690.1"/>
    </source>
</evidence>
<sequence>MNEIRDDNKILANDLQVTLTIKDYNVNATSTLGGDLIITDLESTNRPPTTEEINNICIVCFEDYSNGNHICSLTCGHNFILIALISGFVQK</sequence>
<gene>
    <name evidence="1" type="ORF">Bca52824_027438</name>
</gene>
<comment type="caution">
    <text evidence="1">The sequence shown here is derived from an EMBL/GenBank/DDBJ whole genome shotgun (WGS) entry which is preliminary data.</text>
</comment>
<keyword evidence="2" id="KW-1185">Reference proteome</keyword>
<name>A0A8X7SKQ5_BRACI</name>
<protein>
    <submittedName>
        <fullName evidence="1">Uncharacterized protein</fullName>
    </submittedName>
</protein>
<dbReference type="SUPFAM" id="SSF57850">
    <property type="entry name" value="RING/U-box"/>
    <property type="match status" value="1"/>
</dbReference>
<reference evidence="1 2" key="1">
    <citation type="submission" date="2020-02" db="EMBL/GenBank/DDBJ databases">
        <authorList>
            <person name="Ma Q."/>
            <person name="Huang Y."/>
            <person name="Song X."/>
            <person name="Pei D."/>
        </authorList>
    </citation>
    <scope>NUCLEOTIDE SEQUENCE [LARGE SCALE GENOMIC DNA]</scope>
    <source>
        <strain evidence="1">Sxm20200214</strain>
        <tissue evidence="1">Leaf</tissue>
    </source>
</reference>
<dbReference type="EMBL" id="JAAMPC010000006">
    <property type="protein sequence ID" value="KAG2307690.1"/>
    <property type="molecule type" value="Genomic_DNA"/>
</dbReference>
<evidence type="ECO:0000313" key="2">
    <source>
        <dbReference type="Proteomes" id="UP000886595"/>
    </source>
</evidence>
<organism evidence="1 2">
    <name type="scientific">Brassica carinata</name>
    <name type="common">Ethiopian mustard</name>
    <name type="synonym">Abyssinian cabbage</name>
    <dbReference type="NCBI Taxonomy" id="52824"/>
    <lineage>
        <taxon>Eukaryota</taxon>
        <taxon>Viridiplantae</taxon>
        <taxon>Streptophyta</taxon>
        <taxon>Embryophyta</taxon>
        <taxon>Tracheophyta</taxon>
        <taxon>Spermatophyta</taxon>
        <taxon>Magnoliopsida</taxon>
        <taxon>eudicotyledons</taxon>
        <taxon>Gunneridae</taxon>
        <taxon>Pentapetalae</taxon>
        <taxon>rosids</taxon>
        <taxon>malvids</taxon>
        <taxon>Brassicales</taxon>
        <taxon>Brassicaceae</taxon>
        <taxon>Brassiceae</taxon>
        <taxon>Brassica</taxon>
    </lineage>
</organism>
<dbReference type="AlphaFoldDB" id="A0A8X7SKQ5"/>
<dbReference type="Gene3D" id="3.30.40.10">
    <property type="entry name" value="Zinc/RING finger domain, C3HC4 (zinc finger)"/>
    <property type="match status" value="1"/>
</dbReference>
<accession>A0A8X7SKQ5</accession>
<dbReference type="InterPro" id="IPR013083">
    <property type="entry name" value="Znf_RING/FYVE/PHD"/>
</dbReference>